<dbReference type="InterPro" id="IPR050979">
    <property type="entry name" value="LD-transpeptidase"/>
</dbReference>
<sequence>MITEANKGIGFSRVFTTVFCSLFIMLGSLCLSYQTVYAQTSKDDESKIAASSESSYVLTLIERGNIKEKITGSDINLKTINEQSKEVSFDYNLLNNVINNLSCFDENNIIESKNAKLEYVGNRYIIRKEIYGTEIDKNILYQNIVSAIKNGQKTINLNSINCYKDPVYTSTSQAVINAQNTLNRYVSSKISYNYGTDGSVLDGNTIKDWIYINGEFQITILEGKVREYVDSIADNYSSSLGYTIPVSGGSSGNNHSWSVDRVAETSALIENIKNGQNITKNPAFVQNSYASYYKTLGNTFVEVDMGRQYLWFYKNGYVVAEGDIVTGNMSLEGCPTPTGVYTLNSRQKDTVLIGPDYQSPVSFWMPFIGNSIGLHDASWRWNFGGDIYKTNGSHGCINLPYSLAQTIYDNISVGTPIICFY</sequence>
<dbReference type="AlphaFoldDB" id="A0A2S7FCT7"/>
<evidence type="ECO:0000256" key="3">
    <source>
        <dbReference type="ARBA" id="ARBA00022960"/>
    </source>
</evidence>
<evidence type="ECO:0000256" key="5">
    <source>
        <dbReference type="ARBA" id="ARBA00023316"/>
    </source>
</evidence>
<protein>
    <recommendedName>
        <fullName evidence="7">L,D-TPase catalytic domain-containing protein</fullName>
    </recommendedName>
</protein>
<dbReference type="GO" id="GO:0005576">
    <property type="term" value="C:extracellular region"/>
    <property type="evidence" value="ECO:0007669"/>
    <property type="project" value="TreeGrafter"/>
</dbReference>
<evidence type="ECO:0000313" key="8">
    <source>
        <dbReference type="EMBL" id="PPV15937.1"/>
    </source>
</evidence>
<comment type="caution">
    <text evidence="8">The sequence shown here is derived from an EMBL/GenBank/DDBJ whole genome shotgun (WGS) entry which is preliminary data.</text>
</comment>
<dbReference type="UniPathway" id="UPA00219"/>
<dbReference type="Pfam" id="PF12229">
    <property type="entry name" value="PG_binding_4"/>
    <property type="match status" value="1"/>
</dbReference>
<dbReference type="PANTHER" id="PTHR30582">
    <property type="entry name" value="L,D-TRANSPEPTIDASE"/>
    <property type="match status" value="1"/>
</dbReference>
<keyword evidence="3 6" id="KW-0133">Cell shape</keyword>
<dbReference type="Gene3D" id="3.10.20.800">
    <property type="match status" value="1"/>
</dbReference>
<gene>
    <name evidence="8" type="ORF">AWN73_02305</name>
</gene>
<dbReference type="InterPro" id="IPR022029">
    <property type="entry name" value="YoaR-like_PG-bd"/>
</dbReference>
<proteinExistence type="predicted"/>
<reference evidence="8 9" key="1">
    <citation type="submission" date="2016-01" db="EMBL/GenBank/DDBJ databases">
        <title>Characterization of the Clostridium difficile lineages that are prevalent in Hong Kong and China.</title>
        <authorList>
            <person name="Kwok J.S.-L."/>
            <person name="Lam W.-Y."/>
            <person name="Ip M."/>
            <person name="Chan T.-F."/>
            <person name="Hawkey P.M."/>
            <person name="Tsui S.K.-W."/>
        </authorList>
    </citation>
    <scope>NUCLEOTIDE SEQUENCE [LARGE SCALE GENOMIC DNA]</scope>
    <source>
        <strain evidence="8 9">300064</strain>
    </source>
</reference>
<evidence type="ECO:0000313" key="9">
    <source>
        <dbReference type="Proteomes" id="UP000238081"/>
    </source>
</evidence>
<organism evidence="8 9">
    <name type="scientific">Clostridium butyricum</name>
    <dbReference type="NCBI Taxonomy" id="1492"/>
    <lineage>
        <taxon>Bacteria</taxon>
        <taxon>Bacillati</taxon>
        <taxon>Bacillota</taxon>
        <taxon>Clostridia</taxon>
        <taxon>Eubacteriales</taxon>
        <taxon>Clostridiaceae</taxon>
        <taxon>Clostridium</taxon>
    </lineage>
</organism>
<feature type="domain" description="L,D-TPase catalytic" evidence="7">
    <location>
        <begin position="299"/>
        <end position="420"/>
    </location>
</feature>
<dbReference type="PANTHER" id="PTHR30582:SF33">
    <property type="entry name" value="EXPORTED PROTEIN"/>
    <property type="match status" value="1"/>
</dbReference>
<evidence type="ECO:0000256" key="1">
    <source>
        <dbReference type="ARBA" id="ARBA00004752"/>
    </source>
</evidence>
<dbReference type="PROSITE" id="PS52029">
    <property type="entry name" value="LD_TPASE"/>
    <property type="match status" value="1"/>
</dbReference>
<dbReference type="InterPro" id="IPR038063">
    <property type="entry name" value="Transpep_catalytic_dom"/>
</dbReference>
<dbReference type="GO" id="GO:0008360">
    <property type="term" value="P:regulation of cell shape"/>
    <property type="evidence" value="ECO:0007669"/>
    <property type="project" value="UniProtKB-UniRule"/>
</dbReference>
<evidence type="ECO:0000256" key="6">
    <source>
        <dbReference type="PROSITE-ProRule" id="PRU01373"/>
    </source>
</evidence>
<dbReference type="GO" id="GO:0018104">
    <property type="term" value="P:peptidoglycan-protein cross-linking"/>
    <property type="evidence" value="ECO:0007669"/>
    <property type="project" value="TreeGrafter"/>
</dbReference>
<dbReference type="Proteomes" id="UP000238081">
    <property type="component" value="Unassembled WGS sequence"/>
</dbReference>
<evidence type="ECO:0000259" key="7">
    <source>
        <dbReference type="PROSITE" id="PS52029"/>
    </source>
</evidence>
<dbReference type="GO" id="GO:0016740">
    <property type="term" value="F:transferase activity"/>
    <property type="evidence" value="ECO:0007669"/>
    <property type="project" value="UniProtKB-KW"/>
</dbReference>
<dbReference type="EMBL" id="LRDH01000096">
    <property type="protein sequence ID" value="PPV15937.1"/>
    <property type="molecule type" value="Genomic_DNA"/>
</dbReference>
<keyword evidence="5 6" id="KW-0961">Cell wall biogenesis/degradation</keyword>
<name>A0A2S7FCT7_CLOBU</name>
<dbReference type="Gene3D" id="2.40.440.10">
    <property type="entry name" value="L,D-transpeptidase catalytic domain-like"/>
    <property type="match status" value="1"/>
</dbReference>
<dbReference type="InterPro" id="IPR038054">
    <property type="entry name" value="LD_TPept-like_central_sf"/>
</dbReference>
<dbReference type="CDD" id="cd16913">
    <property type="entry name" value="YkuD_like"/>
    <property type="match status" value="1"/>
</dbReference>
<feature type="active site" description="Nucleophile" evidence="6">
    <location>
        <position position="396"/>
    </location>
</feature>
<evidence type="ECO:0000256" key="2">
    <source>
        <dbReference type="ARBA" id="ARBA00022679"/>
    </source>
</evidence>
<evidence type="ECO:0000256" key="4">
    <source>
        <dbReference type="ARBA" id="ARBA00022984"/>
    </source>
</evidence>
<dbReference type="Pfam" id="PF03734">
    <property type="entry name" value="YkuD"/>
    <property type="match status" value="1"/>
</dbReference>
<dbReference type="RefSeq" id="WP_043661245.1">
    <property type="nucleotide sequence ID" value="NZ_CABHIF010000002.1"/>
</dbReference>
<comment type="pathway">
    <text evidence="1 6">Cell wall biogenesis; peptidoglycan biosynthesis.</text>
</comment>
<dbReference type="InterPro" id="IPR005490">
    <property type="entry name" value="LD_TPept_cat_dom"/>
</dbReference>
<dbReference type="GO" id="GO:0071972">
    <property type="term" value="F:peptidoglycan L,D-transpeptidase activity"/>
    <property type="evidence" value="ECO:0007669"/>
    <property type="project" value="TreeGrafter"/>
</dbReference>
<keyword evidence="2" id="KW-0808">Transferase</keyword>
<dbReference type="SUPFAM" id="SSF143985">
    <property type="entry name" value="L,D-transpeptidase pre-catalytic domain-like"/>
    <property type="match status" value="1"/>
</dbReference>
<accession>A0A2S7FCT7</accession>
<feature type="active site" description="Proton donor/acceptor" evidence="6">
    <location>
        <position position="375"/>
    </location>
</feature>
<keyword evidence="4 6" id="KW-0573">Peptidoglycan synthesis</keyword>
<dbReference type="GO" id="GO:0071555">
    <property type="term" value="P:cell wall organization"/>
    <property type="evidence" value="ECO:0007669"/>
    <property type="project" value="UniProtKB-UniRule"/>
</dbReference>
<dbReference type="SUPFAM" id="SSF141523">
    <property type="entry name" value="L,D-transpeptidase catalytic domain-like"/>
    <property type="match status" value="1"/>
</dbReference>